<dbReference type="PRINTS" id="PR00598">
    <property type="entry name" value="HTHMARR"/>
</dbReference>
<evidence type="ECO:0000256" key="1">
    <source>
        <dbReference type="ARBA" id="ARBA00023015"/>
    </source>
</evidence>
<name>A0A8T3VQ52_9EURY</name>
<evidence type="ECO:0000313" key="6">
    <source>
        <dbReference type="Proteomes" id="UP000713479"/>
    </source>
</evidence>
<dbReference type="GO" id="GO:0003700">
    <property type="term" value="F:DNA-binding transcription factor activity"/>
    <property type="evidence" value="ECO:0007669"/>
    <property type="project" value="InterPro"/>
</dbReference>
<dbReference type="SUPFAM" id="SSF46785">
    <property type="entry name" value="Winged helix' DNA-binding domain"/>
    <property type="match status" value="1"/>
</dbReference>
<dbReference type="PROSITE" id="PS50995">
    <property type="entry name" value="HTH_MARR_2"/>
    <property type="match status" value="1"/>
</dbReference>
<protein>
    <submittedName>
        <fullName evidence="5">Winged helix-turn-helix transcriptional regulator</fullName>
    </submittedName>
</protein>
<sequence length="142" mass="16489">MEFSMDLPTTPYISLIYRYHAKFLNKQIKDVNLTYGLYPFLIGIYKNDGLSQEQLATLFSLNESTVTRNLNKLEKLGLIKKTPLKRKKIITITDDGVGVAKSVMDCDEKWDDIIKNELTEEEFLSFKRALIKISKRLDESNY</sequence>
<dbReference type="GO" id="GO:0003677">
    <property type="term" value="F:DNA binding"/>
    <property type="evidence" value="ECO:0007669"/>
    <property type="project" value="UniProtKB-KW"/>
</dbReference>
<dbReference type="InterPro" id="IPR000835">
    <property type="entry name" value="HTH_MarR-typ"/>
</dbReference>
<keyword evidence="2" id="KW-0238">DNA-binding</keyword>
<dbReference type="PANTHER" id="PTHR42756">
    <property type="entry name" value="TRANSCRIPTIONAL REGULATOR, MARR"/>
    <property type="match status" value="1"/>
</dbReference>
<dbReference type="PANTHER" id="PTHR42756:SF1">
    <property type="entry name" value="TRANSCRIPTIONAL REPRESSOR OF EMRAB OPERON"/>
    <property type="match status" value="1"/>
</dbReference>
<feature type="domain" description="HTH marR-type" evidence="4">
    <location>
        <begin position="1"/>
        <end position="135"/>
    </location>
</feature>
<dbReference type="InterPro" id="IPR036388">
    <property type="entry name" value="WH-like_DNA-bd_sf"/>
</dbReference>
<proteinExistence type="predicted"/>
<dbReference type="InterPro" id="IPR036390">
    <property type="entry name" value="WH_DNA-bd_sf"/>
</dbReference>
<reference evidence="5" key="1">
    <citation type="submission" date="2019-04" db="EMBL/GenBank/DDBJ databases">
        <title>Evolution of Biomass-Degrading Anaerobic Consortia Revealed by Metagenomics.</title>
        <authorList>
            <person name="Peng X."/>
        </authorList>
    </citation>
    <scope>NUCLEOTIDE SEQUENCE</scope>
    <source>
        <strain evidence="5">SIG13</strain>
    </source>
</reference>
<dbReference type="AlphaFoldDB" id="A0A8T3VQ52"/>
<dbReference type="Gene3D" id="1.10.10.10">
    <property type="entry name" value="Winged helix-like DNA-binding domain superfamily/Winged helix DNA-binding domain"/>
    <property type="match status" value="1"/>
</dbReference>
<dbReference type="Pfam" id="PF01047">
    <property type="entry name" value="MarR"/>
    <property type="match status" value="1"/>
</dbReference>
<dbReference type="SMART" id="SM00347">
    <property type="entry name" value="HTH_MARR"/>
    <property type="match status" value="1"/>
</dbReference>
<keyword evidence="3" id="KW-0804">Transcription</keyword>
<evidence type="ECO:0000313" key="5">
    <source>
        <dbReference type="EMBL" id="MBE6509699.1"/>
    </source>
</evidence>
<evidence type="ECO:0000259" key="4">
    <source>
        <dbReference type="PROSITE" id="PS50995"/>
    </source>
</evidence>
<comment type="caution">
    <text evidence="5">The sequence shown here is derived from an EMBL/GenBank/DDBJ whole genome shotgun (WGS) entry which is preliminary data.</text>
</comment>
<keyword evidence="1" id="KW-0805">Transcription regulation</keyword>
<dbReference type="CDD" id="cd00090">
    <property type="entry name" value="HTH_ARSR"/>
    <property type="match status" value="1"/>
</dbReference>
<dbReference type="InterPro" id="IPR011991">
    <property type="entry name" value="ArsR-like_HTH"/>
</dbReference>
<evidence type="ECO:0000256" key="3">
    <source>
        <dbReference type="ARBA" id="ARBA00023163"/>
    </source>
</evidence>
<organism evidence="5 6">
    <name type="scientific">Methanobrevibacter millerae</name>
    <dbReference type="NCBI Taxonomy" id="230361"/>
    <lineage>
        <taxon>Archaea</taxon>
        <taxon>Methanobacteriati</taxon>
        <taxon>Methanobacteriota</taxon>
        <taxon>Methanomada group</taxon>
        <taxon>Methanobacteria</taxon>
        <taxon>Methanobacteriales</taxon>
        <taxon>Methanobacteriaceae</taxon>
        <taxon>Methanobrevibacter</taxon>
    </lineage>
</organism>
<dbReference type="EMBL" id="SUTF01000001">
    <property type="protein sequence ID" value="MBE6509699.1"/>
    <property type="molecule type" value="Genomic_DNA"/>
</dbReference>
<dbReference type="Proteomes" id="UP000713479">
    <property type="component" value="Unassembled WGS sequence"/>
</dbReference>
<evidence type="ECO:0000256" key="2">
    <source>
        <dbReference type="ARBA" id="ARBA00023125"/>
    </source>
</evidence>
<gene>
    <name evidence="5" type="ORF">E7Z74_00300</name>
</gene>
<accession>A0A8T3VQ52</accession>